<evidence type="ECO:0000256" key="1">
    <source>
        <dbReference type="ARBA" id="ARBA00022679"/>
    </source>
</evidence>
<dbReference type="Pfam" id="PF01933">
    <property type="entry name" value="CofD"/>
    <property type="match status" value="1"/>
</dbReference>
<protein>
    <submittedName>
        <fullName evidence="3">LPPG:FO 2-phospho-L-lactate transferase</fullName>
    </submittedName>
</protein>
<dbReference type="Proteomes" id="UP000253509">
    <property type="component" value="Unassembled WGS sequence"/>
</dbReference>
<reference evidence="3 4" key="1">
    <citation type="submission" date="2018-06" db="EMBL/GenBank/DDBJ databases">
        <title>Freshwater and sediment microbial communities from various areas in North America, analyzing microbe dynamics in response to fracking.</title>
        <authorList>
            <person name="Lamendella R."/>
        </authorList>
    </citation>
    <scope>NUCLEOTIDE SEQUENCE [LARGE SCALE GENOMIC DNA]</scope>
    <source>
        <strain evidence="3 4">3b_TX</strain>
    </source>
</reference>
<dbReference type="InterPro" id="IPR002882">
    <property type="entry name" value="CofD"/>
</dbReference>
<dbReference type="InterPro" id="IPR038136">
    <property type="entry name" value="CofD-like_dom_sf"/>
</dbReference>
<dbReference type="EMBL" id="QNSB01000003">
    <property type="protein sequence ID" value="RBP72787.1"/>
    <property type="molecule type" value="Genomic_DNA"/>
</dbReference>
<organism evidence="3 4">
    <name type="scientific">Brevibacterium celere</name>
    <dbReference type="NCBI Taxonomy" id="225845"/>
    <lineage>
        <taxon>Bacteria</taxon>
        <taxon>Bacillati</taxon>
        <taxon>Actinomycetota</taxon>
        <taxon>Actinomycetes</taxon>
        <taxon>Micrococcales</taxon>
        <taxon>Brevibacteriaceae</taxon>
        <taxon>Brevibacterium</taxon>
    </lineage>
</organism>
<keyword evidence="4" id="KW-1185">Reference proteome</keyword>
<dbReference type="InterPro" id="IPR010115">
    <property type="entry name" value="FbiA/CofD"/>
</dbReference>
<evidence type="ECO:0000313" key="3">
    <source>
        <dbReference type="EMBL" id="RBP72787.1"/>
    </source>
</evidence>
<dbReference type="Gene3D" id="1.10.8.240">
    <property type="entry name" value="CofD-like domain"/>
    <property type="match status" value="1"/>
</dbReference>
<proteinExistence type="predicted"/>
<dbReference type="RefSeq" id="WP_113903279.1">
    <property type="nucleotide sequence ID" value="NZ_QNSB01000003.1"/>
</dbReference>
<sequence length="266" mass="27619">MKVVLLGATGASLPILHELTAGTDPHDTATSLTVVASTLTDATVHGLRFCPDIDALTMPPADPVPGGAVDELRAYRVDAEWFPMTERTLAAAVLRTRLLNLGYTLAQAAEAMAKRFDPAFALLPLSNQAVEAFAIVDGTAWPIHRWFAESRPAAEGFVLSGLDSAQAAPGVLAAIRAADLVLVGTDAVPELGHEAILTLPGMTDALVGTRAHVVALAPPGGDRPPGGRLGGGLREHLPSLTLVAGVAEALALGEIDRTTSTIWDPR</sequence>
<name>A0A366IK27_9MICO</name>
<dbReference type="Gene3D" id="3.40.50.10680">
    <property type="entry name" value="CofD-like domains"/>
    <property type="match status" value="1"/>
</dbReference>
<keyword evidence="1 3" id="KW-0808">Transferase</keyword>
<accession>A0A366IK27</accession>
<keyword evidence="2" id="KW-0460">Magnesium</keyword>
<dbReference type="PANTHER" id="PTHR43007:SF1">
    <property type="entry name" value="2-PHOSPHO-L-LACTATE TRANSFERASE"/>
    <property type="match status" value="1"/>
</dbReference>
<dbReference type="GO" id="GO:0043743">
    <property type="term" value="F:LPPG:FO 2-phospho-L-lactate transferase activity"/>
    <property type="evidence" value="ECO:0007669"/>
    <property type="project" value="InterPro"/>
</dbReference>
<evidence type="ECO:0000313" key="4">
    <source>
        <dbReference type="Proteomes" id="UP000253509"/>
    </source>
</evidence>
<dbReference type="PANTHER" id="PTHR43007">
    <property type="entry name" value="2-PHOSPHO-L-LACTATE TRANSFERASE"/>
    <property type="match status" value="1"/>
</dbReference>
<comment type="caution">
    <text evidence="3">The sequence shown here is derived from an EMBL/GenBank/DDBJ whole genome shotgun (WGS) entry which is preliminary data.</text>
</comment>
<dbReference type="AlphaFoldDB" id="A0A366IK27"/>
<gene>
    <name evidence="3" type="ORF">DFO65_10378</name>
</gene>
<dbReference type="SUPFAM" id="SSF142338">
    <property type="entry name" value="CofD-like"/>
    <property type="match status" value="1"/>
</dbReference>
<evidence type="ECO:0000256" key="2">
    <source>
        <dbReference type="ARBA" id="ARBA00022842"/>
    </source>
</evidence>
<dbReference type="GO" id="GO:0000287">
    <property type="term" value="F:magnesium ion binding"/>
    <property type="evidence" value="ECO:0007669"/>
    <property type="project" value="InterPro"/>
</dbReference>